<dbReference type="GO" id="GO:0005737">
    <property type="term" value="C:cytoplasm"/>
    <property type="evidence" value="ECO:0007669"/>
    <property type="project" value="TreeGrafter"/>
</dbReference>
<evidence type="ECO:0000313" key="2">
    <source>
        <dbReference type="Proteomes" id="UP000298138"/>
    </source>
</evidence>
<gene>
    <name evidence="1" type="ORF">EX30DRAFT_339915</name>
</gene>
<dbReference type="PANTHER" id="PTHR21255:SF4">
    <property type="entry name" value="DYNEIN LIGHT CHAIN TCTEX-TYPE"/>
    <property type="match status" value="1"/>
</dbReference>
<proteinExistence type="predicted"/>
<evidence type="ECO:0008006" key="3">
    <source>
        <dbReference type="Google" id="ProtNLM"/>
    </source>
</evidence>
<dbReference type="GO" id="GO:0007018">
    <property type="term" value="P:microtubule-based movement"/>
    <property type="evidence" value="ECO:0007669"/>
    <property type="project" value="TreeGrafter"/>
</dbReference>
<dbReference type="Pfam" id="PF03645">
    <property type="entry name" value="Tctex-1"/>
    <property type="match status" value="1"/>
</dbReference>
<dbReference type="Gene3D" id="3.30.1140.40">
    <property type="entry name" value="Tctex-1"/>
    <property type="match status" value="1"/>
</dbReference>
<dbReference type="InterPro" id="IPR005334">
    <property type="entry name" value="Tctex-1-like"/>
</dbReference>
<evidence type="ECO:0000313" key="1">
    <source>
        <dbReference type="EMBL" id="TGZ82640.1"/>
    </source>
</evidence>
<dbReference type="InterPro" id="IPR038586">
    <property type="entry name" value="Tctex-1-like_sf"/>
</dbReference>
<dbReference type="AlphaFoldDB" id="A0A4S2N0S7"/>
<keyword evidence="2" id="KW-1185">Reference proteome</keyword>
<organism evidence="1 2">
    <name type="scientific">Ascodesmis nigricans</name>
    <dbReference type="NCBI Taxonomy" id="341454"/>
    <lineage>
        <taxon>Eukaryota</taxon>
        <taxon>Fungi</taxon>
        <taxon>Dikarya</taxon>
        <taxon>Ascomycota</taxon>
        <taxon>Pezizomycotina</taxon>
        <taxon>Pezizomycetes</taxon>
        <taxon>Pezizales</taxon>
        <taxon>Ascodesmidaceae</taxon>
        <taxon>Ascodesmis</taxon>
    </lineage>
</organism>
<dbReference type="InParanoid" id="A0A4S2N0S7"/>
<dbReference type="CDD" id="cd21456">
    <property type="entry name" value="DLC-like_SpDlc1-like"/>
    <property type="match status" value="1"/>
</dbReference>
<protein>
    <recommendedName>
        <fullName evidence="3">Tctex-1</fullName>
    </recommendedName>
</protein>
<dbReference type="Proteomes" id="UP000298138">
    <property type="component" value="Unassembled WGS sequence"/>
</dbReference>
<name>A0A4S2N0S7_9PEZI</name>
<accession>A0A4S2N0S7</accession>
<dbReference type="GO" id="GO:0005868">
    <property type="term" value="C:cytoplasmic dynein complex"/>
    <property type="evidence" value="ECO:0007669"/>
    <property type="project" value="TreeGrafter"/>
</dbReference>
<dbReference type="PANTHER" id="PTHR21255">
    <property type="entry name" value="T-COMPLEX-ASSOCIATED-TESTIS-EXPRESSED 1/ DYNEIN LIGHT CHAIN"/>
    <property type="match status" value="1"/>
</dbReference>
<reference evidence="1 2" key="1">
    <citation type="submission" date="2019-04" db="EMBL/GenBank/DDBJ databases">
        <title>Comparative genomics and transcriptomics to analyze fruiting body development in filamentous ascomycetes.</title>
        <authorList>
            <consortium name="DOE Joint Genome Institute"/>
            <person name="Lutkenhaus R."/>
            <person name="Traeger S."/>
            <person name="Breuer J."/>
            <person name="Kuo A."/>
            <person name="Lipzen A."/>
            <person name="Pangilinan J."/>
            <person name="Dilworth D."/>
            <person name="Sandor L."/>
            <person name="Poggeler S."/>
            <person name="Barry K."/>
            <person name="Grigoriev I.V."/>
            <person name="Nowrousian M."/>
        </authorList>
    </citation>
    <scope>NUCLEOTIDE SEQUENCE [LARGE SCALE GENOMIC DNA]</scope>
    <source>
        <strain evidence="1 2">CBS 389.68</strain>
    </source>
</reference>
<sequence length="132" mass="14429">MSTPDNSKPLPEKRLEQIANDACTNTLSSITAYDHTLTSTWNTAIINHILRSLISETTPAGDSAGSGGSASSPPWKFAVQATIIQHLGEKGGRRGMHSAIGAYWNNERDGMWSWKFEHQVVDVVVSVVWVHV</sequence>
<dbReference type="OrthoDB" id="10059120at2759"/>
<dbReference type="STRING" id="341454.A0A4S2N0S7"/>
<dbReference type="GO" id="GO:0045505">
    <property type="term" value="F:dynein intermediate chain binding"/>
    <property type="evidence" value="ECO:0007669"/>
    <property type="project" value="TreeGrafter"/>
</dbReference>
<dbReference type="EMBL" id="ML220115">
    <property type="protein sequence ID" value="TGZ82640.1"/>
    <property type="molecule type" value="Genomic_DNA"/>
</dbReference>